<reference evidence="3" key="1">
    <citation type="submission" date="2015-02" db="EMBL/GenBank/DDBJ databases">
        <authorList>
            <person name="Gon?alves P."/>
        </authorList>
    </citation>
    <scope>NUCLEOTIDE SEQUENCE [LARGE SCALE GENOMIC DNA]</scope>
</reference>
<name>A0A0D6EMG7_SPOSA</name>
<dbReference type="OrthoDB" id="2536440at2759"/>
<feature type="non-terminal residue" evidence="2">
    <location>
        <position position="1"/>
    </location>
</feature>
<sequence>LSPALVLPVSTDVATALQLAYERDFSILPLAAPSSRQLIGWLSVDALKPLAEQGKIDLDAPLSSLDGAGAVNGATEGEGQSPVRRFARSRKYEVITPFTPLEDLDAFFAAQDQQPSADRFALVTDAARKFVLGIVTQEDLAKYVSLCPPPSPPPPPNTSPLSHPPSYFQPVRATKFTARRFPTPTSPFSNSISLPSSAPAPLAA</sequence>
<dbReference type="PANTHER" id="PTHR42115">
    <property type="entry name" value="BETA-SYNTHASE (BETA-THIONASE), PUTATIVE (AFU_ORTHOLOGUE AFUA_3G08420)-RELATED"/>
    <property type="match status" value="1"/>
</dbReference>
<feature type="compositionally biased region" description="Low complexity" evidence="1">
    <location>
        <begin position="186"/>
        <end position="204"/>
    </location>
</feature>
<proteinExistence type="predicted"/>
<dbReference type="EMBL" id="CENE01000010">
    <property type="protein sequence ID" value="CEQ40928.1"/>
    <property type="molecule type" value="Genomic_DNA"/>
</dbReference>
<dbReference type="AlphaFoldDB" id="A0A0D6EMG7"/>
<feature type="region of interest" description="Disordered" evidence="1">
    <location>
        <begin position="147"/>
        <end position="204"/>
    </location>
</feature>
<organism evidence="2 3">
    <name type="scientific">Sporidiobolus salmonicolor</name>
    <name type="common">Yeast-like fungus</name>
    <name type="synonym">Sporobolomyces salmonicolor</name>
    <dbReference type="NCBI Taxonomy" id="5005"/>
    <lineage>
        <taxon>Eukaryota</taxon>
        <taxon>Fungi</taxon>
        <taxon>Dikarya</taxon>
        <taxon>Basidiomycota</taxon>
        <taxon>Pucciniomycotina</taxon>
        <taxon>Microbotryomycetes</taxon>
        <taxon>Sporidiobolales</taxon>
        <taxon>Sporidiobolaceae</taxon>
        <taxon>Sporobolomyces</taxon>
    </lineage>
</organism>
<protein>
    <submittedName>
        <fullName evidence="2">SPOSA6832_02586-mRNA-1:cds</fullName>
    </submittedName>
</protein>
<dbReference type="SUPFAM" id="SSF54631">
    <property type="entry name" value="CBS-domain pair"/>
    <property type="match status" value="1"/>
</dbReference>
<gene>
    <name evidence="2" type="primary">SPOSA6832_02586</name>
</gene>
<feature type="compositionally biased region" description="Pro residues" evidence="1">
    <location>
        <begin position="147"/>
        <end position="158"/>
    </location>
</feature>
<keyword evidence="3" id="KW-1185">Reference proteome</keyword>
<dbReference type="Proteomes" id="UP000243876">
    <property type="component" value="Unassembled WGS sequence"/>
</dbReference>
<dbReference type="Gene3D" id="3.10.580.10">
    <property type="entry name" value="CBS-domain"/>
    <property type="match status" value="1"/>
</dbReference>
<dbReference type="InterPro" id="IPR046342">
    <property type="entry name" value="CBS_dom_sf"/>
</dbReference>
<accession>A0A0D6EMG7</accession>
<evidence type="ECO:0000313" key="3">
    <source>
        <dbReference type="Proteomes" id="UP000243876"/>
    </source>
</evidence>
<evidence type="ECO:0000256" key="1">
    <source>
        <dbReference type="SAM" id="MobiDB-lite"/>
    </source>
</evidence>
<dbReference type="PANTHER" id="PTHR42115:SF1">
    <property type="entry name" value="BETA-SYNTHASE (BETA-THIONASE), PUTATIVE (AFU_ORTHOLOGUE AFUA_3G08420)-RELATED"/>
    <property type="match status" value="1"/>
</dbReference>
<evidence type="ECO:0000313" key="2">
    <source>
        <dbReference type="EMBL" id="CEQ40928.1"/>
    </source>
</evidence>